<accession>G5B102</accession>
<keyword evidence="6 9" id="KW-0675">Receptor</keyword>
<dbReference type="Proteomes" id="UP000006813">
    <property type="component" value="Unassembled WGS sequence"/>
</dbReference>
<sequence length="118" mass="13174">MQPILFGLFLSMYMVTVLGNLLIILAICSDCFLHTPMHCFLSNLSLADICSVSTTVPKIIVDIQTHSRVPSRRVVLFTLFVELWEALKLWWTGGLLERGNGGSDTVEPLLLMEHITGL</sequence>
<evidence type="ECO:0000256" key="5">
    <source>
        <dbReference type="ARBA" id="ARBA00023136"/>
    </source>
</evidence>
<dbReference type="Gene3D" id="1.20.1070.10">
    <property type="entry name" value="Rhodopsin 7-helix transmembrane proteins"/>
    <property type="match status" value="1"/>
</dbReference>
<evidence type="ECO:0000256" key="1">
    <source>
        <dbReference type="ARBA" id="ARBA00004141"/>
    </source>
</evidence>
<evidence type="ECO:0000313" key="10">
    <source>
        <dbReference type="Proteomes" id="UP000006813"/>
    </source>
</evidence>
<dbReference type="PANTHER" id="PTHR48001">
    <property type="entry name" value="OLFACTORY RECEPTOR"/>
    <property type="match status" value="1"/>
</dbReference>
<reference evidence="9 10" key="1">
    <citation type="journal article" date="2011" name="Nature">
        <title>Genome sequencing reveals insights into physiology and longevity of the naked mole rat.</title>
        <authorList>
            <person name="Kim E.B."/>
            <person name="Fang X."/>
            <person name="Fushan A.A."/>
            <person name="Huang Z."/>
            <person name="Lobanov A.V."/>
            <person name="Han L."/>
            <person name="Marino S.M."/>
            <person name="Sun X."/>
            <person name="Turanov A.A."/>
            <person name="Yang P."/>
            <person name="Yim S.H."/>
            <person name="Zhao X."/>
            <person name="Kasaikina M.V."/>
            <person name="Stoletzki N."/>
            <person name="Peng C."/>
            <person name="Polak P."/>
            <person name="Xiong Z."/>
            <person name="Kiezun A."/>
            <person name="Zhu Y."/>
            <person name="Chen Y."/>
            <person name="Kryukov G.V."/>
            <person name="Zhang Q."/>
            <person name="Peshkin L."/>
            <person name="Yang L."/>
            <person name="Bronson R.T."/>
            <person name="Buffenstein R."/>
            <person name="Wang B."/>
            <person name="Han C."/>
            <person name="Li Q."/>
            <person name="Chen L."/>
            <person name="Zhao W."/>
            <person name="Sunyaev S.R."/>
            <person name="Park T.J."/>
            <person name="Zhang G."/>
            <person name="Wang J."/>
            <person name="Gladyshev V.N."/>
        </authorList>
    </citation>
    <scope>NUCLEOTIDE SEQUENCE [LARGE SCALE GENOMIC DNA]</scope>
</reference>
<keyword evidence="2 7" id="KW-0812">Transmembrane</keyword>
<dbReference type="GO" id="GO:0016020">
    <property type="term" value="C:membrane"/>
    <property type="evidence" value="ECO:0007669"/>
    <property type="project" value="UniProtKB-SubCell"/>
</dbReference>
<keyword evidence="4" id="KW-0807">Transducer</keyword>
<dbReference type="InterPro" id="IPR000276">
    <property type="entry name" value="GPCR_Rhodpsn"/>
</dbReference>
<dbReference type="PROSITE" id="PS50262">
    <property type="entry name" value="G_PROTEIN_RECEP_F1_2"/>
    <property type="match status" value="1"/>
</dbReference>
<evidence type="ECO:0000256" key="3">
    <source>
        <dbReference type="ARBA" id="ARBA00022989"/>
    </source>
</evidence>
<feature type="domain" description="G-protein coupled receptors family 1 profile" evidence="8">
    <location>
        <begin position="19"/>
        <end position="61"/>
    </location>
</feature>
<organism evidence="9 10">
    <name type="scientific">Heterocephalus glaber</name>
    <name type="common">Naked mole rat</name>
    <dbReference type="NCBI Taxonomy" id="10181"/>
    <lineage>
        <taxon>Eukaryota</taxon>
        <taxon>Metazoa</taxon>
        <taxon>Chordata</taxon>
        <taxon>Craniata</taxon>
        <taxon>Vertebrata</taxon>
        <taxon>Euteleostomi</taxon>
        <taxon>Mammalia</taxon>
        <taxon>Eutheria</taxon>
        <taxon>Euarchontoglires</taxon>
        <taxon>Glires</taxon>
        <taxon>Rodentia</taxon>
        <taxon>Hystricomorpha</taxon>
        <taxon>Bathyergidae</taxon>
        <taxon>Heterocephalus</taxon>
    </lineage>
</organism>
<evidence type="ECO:0000256" key="2">
    <source>
        <dbReference type="ARBA" id="ARBA00022692"/>
    </source>
</evidence>
<keyword evidence="5 7" id="KW-0472">Membrane</keyword>
<evidence type="ECO:0000256" key="6">
    <source>
        <dbReference type="ARBA" id="ARBA00023170"/>
    </source>
</evidence>
<evidence type="ECO:0000313" key="9">
    <source>
        <dbReference type="EMBL" id="EHB02963.1"/>
    </source>
</evidence>
<evidence type="ECO:0000256" key="4">
    <source>
        <dbReference type="ARBA" id="ARBA00023040"/>
    </source>
</evidence>
<dbReference type="PRINTS" id="PR00237">
    <property type="entry name" value="GPCRRHODOPSN"/>
</dbReference>
<dbReference type="Pfam" id="PF00001">
    <property type="entry name" value="7tm_1"/>
    <property type="match status" value="1"/>
</dbReference>
<dbReference type="AlphaFoldDB" id="G5B102"/>
<keyword evidence="3 7" id="KW-1133">Transmembrane helix</keyword>
<evidence type="ECO:0000256" key="7">
    <source>
        <dbReference type="SAM" id="Phobius"/>
    </source>
</evidence>
<feature type="transmembrane region" description="Helical" evidence="7">
    <location>
        <begin position="6"/>
        <end position="28"/>
    </location>
</feature>
<proteinExistence type="predicted"/>
<dbReference type="EMBL" id="JH167912">
    <property type="protein sequence ID" value="EHB02963.1"/>
    <property type="molecule type" value="Genomic_DNA"/>
</dbReference>
<evidence type="ECO:0000259" key="8">
    <source>
        <dbReference type="PROSITE" id="PS50262"/>
    </source>
</evidence>
<dbReference type="SUPFAM" id="SSF81321">
    <property type="entry name" value="Family A G protein-coupled receptor-like"/>
    <property type="match status" value="1"/>
</dbReference>
<name>G5B102_HETGA</name>
<dbReference type="InterPro" id="IPR017452">
    <property type="entry name" value="GPCR_Rhodpsn_7TM"/>
</dbReference>
<dbReference type="GO" id="GO:0004930">
    <property type="term" value="F:G protein-coupled receptor activity"/>
    <property type="evidence" value="ECO:0007669"/>
    <property type="project" value="UniProtKB-KW"/>
</dbReference>
<keyword evidence="4" id="KW-0297">G-protein coupled receptor</keyword>
<dbReference type="InParanoid" id="G5B102"/>
<comment type="subcellular location">
    <subcellularLocation>
        <location evidence="1">Membrane</location>
        <topology evidence="1">Multi-pass membrane protein</topology>
    </subcellularLocation>
</comment>
<gene>
    <name evidence="9" type="ORF">GW7_13548</name>
</gene>
<protein>
    <submittedName>
        <fullName evidence="9">Olfactory receptor 7A17</fullName>
    </submittedName>
</protein>